<dbReference type="OrthoDB" id="9763643at2"/>
<dbReference type="InterPro" id="IPR009045">
    <property type="entry name" value="Zn_M74/Hedgehog-like"/>
</dbReference>
<gene>
    <name evidence="1" type="ORF">SAMN05216179_3597</name>
</gene>
<dbReference type="Gene3D" id="3.30.1380.10">
    <property type="match status" value="2"/>
</dbReference>
<dbReference type="RefSeq" id="WP_073203191.1">
    <property type="nucleotide sequence ID" value="NZ_FRCZ01000009.1"/>
</dbReference>
<evidence type="ECO:0000313" key="1">
    <source>
        <dbReference type="EMBL" id="SHN35165.1"/>
    </source>
</evidence>
<dbReference type="STRING" id="1027249.SAMN05216179_3597"/>
<sequence length="432" mass="49774">MNQFYLSASVGTNGMNDPEDIYCLKEHLFKLGYHWIQVNDQLDEDLIYVINLIQSIKAGRNRVHGDGRVDVPGPTYDWLRAENAPRWLLMSEGDQITFANIERSQDWDHHDYGTNWLDDTIQQASVWYRDHYLQLHPEASPITINDVSLETGGNTPDHSGHETGLACDLRLPSIKGTAPGGITIENENYDRSAMRAMLSAFTIQPLITRIYFNDRRLIEEGLCEYASHHDDHAHVEIKPLVPLVDYADRTDILWQQTLSYFDGENCEPTNYPMTLNGFQNYLEDVGVNYFSAEEMLVPHHQEIAAQLGMTLFLPPYNWWRKGAALGLLADQIRELVNEPLIIRNWWRPLRYNQHPTVGGSLTSDHITADGIDIDFRSTTSRKQAEEYLLGLYEQEDWLELSLGLGGRSIHFGFLSPNKKRKWYYKSYHLVSE</sequence>
<dbReference type="AlphaFoldDB" id="A0A1M7QTW4"/>
<proteinExistence type="predicted"/>
<keyword evidence="2" id="KW-1185">Reference proteome</keyword>
<dbReference type="EMBL" id="FRCZ01000009">
    <property type="protein sequence ID" value="SHN35165.1"/>
    <property type="molecule type" value="Genomic_DNA"/>
</dbReference>
<evidence type="ECO:0008006" key="3">
    <source>
        <dbReference type="Google" id="ProtNLM"/>
    </source>
</evidence>
<name>A0A1M7QTW4_9BACI</name>
<evidence type="ECO:0000313" key="2">
    <source>
        <dbReference type="Proteomes" id="UP000184184"/>
    </source>
</evidence>
<protein>
    <recommendedName>
        <fullName evidence="3">Peptidase M15A C-terminal domain-containing protein</fullName>
    </recommendedName>
</protein>
<organism evidence="1 2">
    <name type="scientific">Gracilibacillus kekensis</name>
    <dbReference type="NCBI Taxonomy" id="1027249"/>
    <lineage>
        <taxon>Bacteria</taxon>
        <taxon>Bacillati</taxon>
        <taxon>Bacillota</taxon>
        <taxon>Bacilli</taxon>
        <taxon>Bacillales</taxon>
        <taxon>Bacillaceae</taxon>
        <taxon>Gracilibacillus</taxon>
    </lineage>
</organism>
<accession>A0A1M7QTW4</accession>
<reference evidence="1 2" key="1">
    <citation type="submission" date="2016-11" db="EMBL/GenBank/DDBJ databases">
        <authorList>
            <person name="Jaros S."/>
            <person name="Januszkiewicz K."/>
            <person name="Wedrychowicz H."/>
        </authorList>
    </citation>
    <scope>NUCLEOTIDE SEQUENCE [LARGE SCALE GENOMIC DNA]</scope>
    <source>
        <strain evidence="1 2">CGMCC 1.10681</strain>
    </source>
</reference>
<dbReference type="SUPFAM" id="SSF55166">
    <property type="entry name" value="Hedgehog/DD-peptidase"/>
    <property type="match status" value="2"/>
</dbReference>
<dbReference type="Proteomes" id="UP000184184">
    <property type="component" value="Unassembled WGS sequence"/>
</dbReference>